<dbReference type="GO" id="GO:0016491">
    <property type="term" value="F:oxidoreductase activity"/>
    <property type="evidence" value="ECO:0007669"/>
    <property type="project" value="InterPro"/>
</dbReference>
<dbReference type="PANTHER" id="PTHR43638">
    <property type="entry name" value="OXIDOREDUCTASE, ALDO/KETO REDUCTASE FAMILY PROTEIN"/>
    <property type="match status" value="1"/>
</dbReference>
<dbReference type="Pfam" id="PF00248">
    <property type="entry name" value="Aldo_ket_red"/>
    <property type="match status" value="1"/>
</dbReference>
<protein>
    <submittedName>
        <fullName evidence="6">Aldo/keto reductase</fullName>
    </submittedName>
</protein>
<sequence length="315" mass="34482">MDIYEGPARTADRADRAADHASDATRATRRTVTLRDGGAMPLFGMGTWHMAEDPSRHDAEVAALREGLALGARLIDTAELYADGGAETLVGEALRGAEPSIRREDLFVVSKVMPSHAGRTHMRESCEASLERLGTDYLDLYLLHWPGSVPLRETVACMEALRSDGLIRRWGVSNFDVADMEALWRVPGGDACAVNQVLYHIESRGTEVALRPWMDAHGVAMMAYCPIAQGGRLAYGVLDDPTVRGVARRHGVTPAQVLLAWAMRDGRTVAIPKAGTVEHMRLNVAASRLELDTRDLAELDARFPAPRVKPPLDWL</sequence>
<reference evidence="6 7" key="1">
    <citation type="submission" date="2020-02" db="EMBL/GenBank/DDBJ databases">
        <title>Characterization of phylogenetic diversity of novel bifidobacterial species isolated in Czech ZOOs.</title>
        <authorList>
            <person name="Lugli G.A."/>
            <person name="Vera N.B."/>
            <person name="Ventura M."/>
        </authorList>
    </citation>
    <scope>NUCLEOTIDE SEQUENCE [LARGE SCALE GENOMIC DNA]</scope>
    <source>
        <strain evidence="6 7">DSM 109958</strain>
    </source>
</reference>
<feature type="region of interest" description="Disordered" evidence="4">
    <location>
        <begin position="1"/>
        <end position="27"/>
    </location>
</feature>
<gene>
    <name evidence="6" type="ORF">G1C96_1247</name>
</gene>
<dbReference type="PANTHER" id="PTHR43638:SF3">
    <property type="entry name" value="ALDEHYDE REDUCTASE"/>
    <property type="match status" value="1"/>
</dbReference>
<dbReference type="Gene3D" id="3.20.20.100">
    <property type="entry name" value="NADP-dependent oxidoreductase domain"/>
    <property type="match status" value="1"/>
</dbReference>
<evidence type="ECO:0000256" key="2">
    <source>
        <dbReference type="PIRSR" id="PIRSR000097-2"/>
    </source>
</evidence>
<evidence type="ECO:0000313" key="7">
    <source>
        <dbReference type="Proteomes" id="UP000588277"/>
    </source>
</evidence>
<dbReference type="CDD" id="cd19138">
    <property type="entry name" value="AKR_YeaE"/>
    <property type="match status" value="1"/>
</dbReference>
<dbReference type="Proteomes" id="UP000588277">
    <property type="component" value="Unassembled WGS sequence"/>
</dbReference>
<dbReference type="InterPro" id="IPR023210">
    <property type="entry name" value="NADP_OxRdtase_dom"/>
</dbReference>
<comment type="caution">
    <text evidence="6">The sequence shown here is derived from an EMBL/GenBank/DDBJ whole genome shotgun (WGS) entry which is preliminary data.</text>
</comment>
<dbReference type="PIRSF" id="PIRSF000097">
    <property type="entry name" value="AKR"/>
    <property type="match status" value="1"/>
</dbReference>
<feature type="binding site" evidence="2">
    <location>
        <position position="144"/>
    </location>
    <ligand>
        <name>substrate</name>
    </ligand>
</feature>
<proteinExistence type="predicted"/>
<evidence type="ECO:0000256" key="1">
    <source>
        <dbReference type="PIRSR" id="PIRSR000097-1"/>
    </source>
</evidence>
<evidence type="ECO:0000259" key="5">
    <source>
        <dbReference type="Pfam" id="PF00248"/>
    </source>
</evidence>
<dbReference type="PRINTS" id="PR00069">
    <property type="entry name" value="ALDKETRDTASE"/>
</dbReference>
<name>A0A7Y0HZR5_9BIFI</name>
<feature type="domain" description="NADP-dependent oxidoreductase" evidence="5">
    <location>
        <begin position="44"/>
        <end position="301"/>
    </location>
</feature>
<evidence type="ECO:0000256" key="4">
    <source>
        <dbReference type="SAM" id="MobiDB-lite"/>
    </source>
</evidence>
<evidence type="ECO:0000313" key="6">
    <source>
        <dbReference type="EMBL" id="NMN00668.1"/>
    </source>
</evidence>
<dbReference type="AlphaFoldDB" id="A0A7Y0HZR5"/>
<dbReference type="InterPro" id="IPR036812">
    <property type="entry name" value="NAD(P)_OxRdtase_dom_sf"/>
</dbReference>
<organism evidence="6 7">
    <name type="scientific">Bifidobacterium moraviense</name>
    <dbReference type="NCBI Taxonomy" id="2675323"/>
    <lineage>
        <taxon>Bacteria</taxon>
        <taxon>Bacillati</taxon>
        <taxon>Actinomycetota</taxon>
        <taxon>Actinomycetes</taxon>
        <taxon>Bifidobacteriales</taxon>
        <taxon>Bifidobacteriaceae</taxon>
        <taxon>Bifidobacterium</taxon>
    </lineage>
</organism>
<dbReference type="SUPFAM" id="SSF51430">
    <property type="entry name" value="NAD(P)-linked oxidoreductase"/>
    <property type="match status" value="1"/>
</dbReference>
<accession>A0A7Y0HZR5</accession>
<dbReference type="EMBL" id="JAAIIH010000008">
    <property type="protein sequence ID" value="NMN00668.1"/>
    <property type="molecule type" value="Genomic_DNA"/>
</dbReference>
<keyword evidence="7" id="KW-1185">Reference proteome</keyword>
<dbReference type="InterPro" id="IPR020471">
    <property type="entry name" value="AKR"/>
</dbReference>
<feature type="active site" description="Proton donor" evidence="1">
    <location>
        <position position="81"/>
    </location>
</feature>
<feature type="site" description="Lowers pKa of active site Tyr" evidence="3">
    <location>
        <position position="111"/>
    </location>
</feature>
<evidence type="ECO:0000256" key="3">
    <source>
        <dbReference type="PIRSR" id="PIRSR000097-3"/>
    </source>
</evidence>
<feature type="compositionally biased region" description="Basic and acidic residues" evidence="4">
    <location>
        <begin position="10"/>
        <end position="23"/>
    </location>
</feature>
<dbReference type="RefSeq" id="WP_169275809.1">
    <property type="nucleotide sequence ID" value="NZ_JAAIIH010000008.1"/>
</dbReference>